<keyword evidence="6" id="KW-1185">Reference proteome</keyword>
<evidence type="ECO:0000259" key="4">
    <source>
        <dbReference type="PROSITE" id="PS50102"/>
    </source>
</evidence>
<dbReference type="InterPro" id="IPR050666">
    <property type="entry name" value="ESRP"/>
</dbReference>
<dbReference type="PROSITE" id="PS50102">
    <property type="entry name" value="RRM"/>
    <property type="match status" value="1"/>
</dbReference>
<keyword evidence="2 3" id="KW-0694">RNA-binding</keyword>
<dbReference type="InterPro" id="IPR012677">
    <property type="entry name" value="Nucleotide-bd_a/b_plait_sf"/>
</dbReference>
<dbReference type="SMART" id="SM00360">
    <property type="entry name" value="RRM"/>
    <property type="match status" value="1"/>
</dbReference>
<dbReference type="Proteomes" id="UP000653305">
    <property type="component" value="Unassembled WGS sequence"/>
</dbReference>
<dbReference type="InterPro" id="IPR035979">
    <property type="entry name" value="RBD_domain_sf"/>
</dbReference>
<dbReference type="Pfam" id="PF00076">
    <property type="entry name" value="RRM_1"/>
    <property type="match status" value="1"/>
</dbReference>
<organism evidence="5 6">
    <name type="scientific">Phtheirospermum japonicum</name>
    <dbReference type="NCBI Taxonomy" id="374723"/>
    <lineage>
        <taxon>Eukaryota</taxon>
        <taxon>Viridiplantae</taxon>
        <taxon>Streptophyta</taxon>
        <taxon>Embryophyta</taxon>
        <taxon>Tracheophyta</taxon>
        <taxon>Spermatophyta</taxon>
        <taxon>Magnoliopsida</taxon>
        <taxon>eudicotyledons</taxon>
        <taxon>Gunneridae</taxon>
        <taxon>Pentapetalae</taxon>
        <taxon>asterids</taxon>
        <taxon>lamiids</taxon>
        <taxon>Lamiales</taxon>
        <taxon>Orobanchaceae</taxon>
        <taxon>Orobanchaceae incertae sedis</taxon>
        <taxon>Phtheirospermum</taxon>
    </lineage>
</organism>
<keyword evidence="1" id="KW-0677">Repeat</keyword>
<evidence type="ECO:0000256" key="2">
    <source>
        <dbReference type="ARBA" id="ARBA00022884"/>
    </source>
</evidence>
<evidence type="ECO:0000313" key="5">
    <source>
        <dbReference type="EMBL" id="GFP98786.1"/>
    </source>
</evidence>
<gene>
    <name evidence="5" type="ORF">PHJA_002022500</name>
</gene>
<feature type="domain" description="RRM" evidence="4">
    <location>
        <begin position="94"/>
        <end position="171"/>
    </location>
</feature>
<protein>
    <submittedName>
        <fullName evidence="5">Heterogeneous nuclear ribonucleoprotein f</fullName>
    </submittedName>
</protein>
<dbReference type="EMBL" id="BMAC01000543">
    <property type="protein sequence ID" value="GFP98786.1"/>
    <property type="molecule type" value="Genomic_DNA"/>
</dbReference>
<evidence type="ECO:0000256" key="3">
    <source>
        <dbReference type="PROSITE-ProRule" id="PRU00176"/>
    </source>
</evidence>
<feature type="non-terminal residue" evidence="5">
    <location>
        <position position="1"/>
    </location>
</feature>
<dbReference type="InterPro" id="IPR000504">
    <property type="entry name" value="RRM_dom"/>
</dbReference>
<evidence type="ECO:0000256" key="1">
    <source>
        <dbReference type="ARBA" id="ARBA00022737"/>
    </source>
</evidence>
<name>A0A830CHM9_9LAMI</name>
<dbReference type="GO" id="GO:0003723">
    <property type="term" value="F:RNA binding"/>
    <property type="evidence" value="ECO:0007669"/>
    <property type="project" value="UniProtKB-UniRule"/>
</dbReference>
<dbReference type="OrthoDB" id="431068at2759"/>
<proteinExistence type="predicted"/>
<keyword evidence="5" id="KW-0687">Ribonucleoprotein</keyword>
<dbReference type="PANTHER" id="PTHR13976">
    <property type="entry name" value="HETEROGENEOUS NUCLEAR RIBONUCLEOPROTEIN-RELATED"/>
    <property type="match status" value="1"/>
</dbReference>
<dbReference type="GO" id="GO:1990904">
    <property type="term" value="C:ribonucleoprotein complex"/>
    <property type="evidence" value="ECO:0007669"/>
    <property type="project" value="UniProtKB-KW"/>
</dbReference>
<accession>A0A830CHM9</accession>
<comment type="caution">
    <text evidence="5">The sequence shown here is derived from an EMBL/GenBank/DDBJ whole genome shotgun (WGS) entry which is preliminary data.</text>
</comment>
<dbReference type="Gene3D" id="3.30.70.330">
    <property type="match status" value="2"/>
</dbReference>
<sequence>AETEIIDFFHGFHRSGKFTGEAYCVLGNPLQIDFALQRNRQSIGRRYVEVFQSRKDEYYKAIAHEVCDAPGSSSPRRGGSRAKLSEWDILEFKGVLRMRGLPFSASKDDIVSFFKGFGVSEERVHLVANSEGRPAGEAFVEFVGPEESRGAMLKDRMMLGCRYVELFPAAHEDFEEAALRGR</sequence>
<dbReference type="SUPFAM" id="SSF54928">
    <property type="entry name" value="RNA-binding domain, RBD"/>
    <property type="match status" value="2"/>
</dbReference>
<dbReference type="AlphaFoldDB" id="A0A830CHM9"/>
<reference evidence="5" key="1">
    <citation type="submission" date="2020-07" db="EMBL/GenBank/DDBJ databases">
        <title>Ethylene signaling mediates host invasion by parasitic plants.</title>
        <authorList>
            <person name="Yoshida S."/>
        </authorList>
    </citation>
    <scope>NUCLEOTIDE SEQUENCE</scope>
    <source>
        <strain evidence="5">Okayama</strain>
    </source>
</reference>
<dbReference type="CDD" id="cd12254">
    <property type="entry name" value="RRM_hnRNPH_ESRPs_RBM12_like"/>
    <property type="match status" value="2"/>
</dbReference>
<evidence type="ECO:0000313" key="6">
    <source>
        <dbReference type="Proteomes" id="UP000653305"/>
    </source>
</evidence>